<dbReference type="InterPro" id="IPR043005">
    <property type="entry name" value="MvaI_BcnI_rec"/>
</dbReference>
<feature type="domain" description="MvaI/BcnI restriction endonuclease" evidence="1">
    <location>
        <begin position="12"/>
        <end position="251"/>
    </location>
</feature>
<dbReference type="Gene3D" id="3.40.210.20">
    <property type="entry name" value="MvaI/BcnI restriction endonuclease, catalytic domain"/>
    <property type="match status" value="1"/>
</dbReference>
<evidence type="ECO:0000313" key="2">
    <source>
        <dbReference type="EMBL" id="PMP84279.1"/>
    </source>
</evidence>
<dbReference type="InterPro" id="IPR029127">
    <property type="entry name" value="MvaI_BcnI"/>
</dbReference>
<comment type="caution">
    <text evidence="2">The sequence shown here is derived from an EMBL/GenBank/DDBJ whole genome shotgun (WGS) entry which is preliminary data.</text>
</comment>
<dbReference type="InterPro" id="IPR043004">
    <property type="entry name" value="MvaI_BcnI_cat"/>
</dbReference>
<dbReference type="AlphaFoldDB" id="A0A2J6X9V7"/>
<reference evidence="2 3" key="1">
    <citation type="submission" date="2018-01" db="EMBL/GenBank/DDBJ databases">
        <title>Metagenomic assembled genomes from two thermal pools in the Uzon Caldera, Kamchatka, Russia.</title>
        <authorList>
            <person name="Wilkins L."/>
            <person name="Ettinger C."/>
        </authorList>
    </citation>
    <scope>NUCLEOTIDE SEQUENCE [LARGE SCALE GENOMIC DNA]</scope>
    <source>
        <strain evidence="2">ARK-10</strain>
    </source>
</reference>
<proteinExistence type="predicted"/>
<accession>A0A2J6X9V7</accession>
<sequence>MMFELYSKEDLIKRLKEIRKMGWISNNRPGNVGGIGNTLEDLLGIKENNLPIPNAAEWELKCHRSNSSALVTLFHMEPSPRAVDFVSKILLPLYGWKHPFLENTMSFRQTINASSRTDRGFKIVIDRQSRKIVLSFDAKEVDQKHFDWIKEVEKKVGLSEINPQPYWGFDDLFHQAGTKLLNCFYIRAEVKRERQKEYYWYKEIMILQTFDLEKFLDGLEKGFIFIDFDAKTGHNHGTKFRIRSKDFQNLYKEVAII</sequence>
<dbReference type="Gene3D" id="3.30.70.3570">
    <property type="entry name" value="MvaI/BcnI restriction endonuclease, recognition domain"/>
    <property type="match status" value="1"/>
</dbReference>
<name>A0A2J6X9V7_9BACT</name>
<protein>
    <submittedName>
        <fullName evidence="2">NciI</fullName>
    </submittedName>
</protein>
<organism evidence="2 3">
    <name type="scientific">Caldisericum exile</name>
    <dbReference type="NCBI Taxonomy" id="693075"/>
    <lineage>
        <taxon>Bacteria</taxon>
        <taxon>Pseudomonadati</taxon>
        <taxon>Caldisericota/Cryosericota group</taxon>
        <taxon>Caldisericota</taxon>
        <taxon>Caldisericia</taxon>
        <taxon>Caldisericales</taxon>
        <taxon>Caldisericaceae</taxon>
        <taxon>Caldisericum</taxon>
    </lineage>
</organism>
<dbReference type="EMBL" id="PNIX01000021">
    <property type="protein sequence ID" value="PMP84279.1"/>
    <property type="molecule type" value="Genomic_DNA"/>
</dbReference>
<evidence type="ECO:0000313" key="3">
    <source>
        <dbReference type="Proteomes" id="UP000236910"/>
    </source>
</evidence>
<evidence type="ECO:0000259" key="1">
    <source>
        <dbReference type="Pfam" id="PF15515"/>
    </source>
</evidence>
<dbReference type="CDD" id="cd22339">
    <property type="entry name" value="NciI-like"/>
    <property type="match status" value="1"/>
</dbReference>
<dbReference type="Pfam" id="PF15515">
    <property type="entry name" value="MvaI_BcnI"/>
    <property type="match status" value="1"/>
</dbReference>
<gene>
    <name evidence="2" type="ORF">C0175_00310</name>
</gene>
<dbReference type="Proteomes" id="UP000236910">
    <property type="component" value="Unassembled WGS sequence"/>
</dbReference>